<protein>
    <submittedName>
        <fullName evidence="1">Uncharacterized protein</fullName>
    </submittedName>
</protein>
<gene>
    <name evidence="1" type="ORF">SRIMR7_33095</name>
</gene>
<reference evidence="1 2" key="1">
    <citation type="submission" date="2022-03" db="EMBL/GenBank/DDBJ databases">
        <title>Complete genome of Streptomyces rimosus ssp. rimosus R7 (=ATCC 10970).</title>
        <authorList>
            <person name="Beganovic S."/>
            <person name="Ruckert C."/>
            <person name="Busche T."/>
            <person name="Kalinowski J."/>
            <person name="Wittmann C."/>
        </authorList>
    </citation>
    <scope>NUCLEOTIDE SEQUENCE [LARGE SCALE GENOMIC DNA]</scope>
    <source>
        <strain evidence="1 2">R7</strain>
    </source>
</reference>
<keyword evidence="2" id="KW-1185">Reference proteome</keyword>
<evidence type="ECO:0000313" key="2">
    <source>
        <dbReference type="Proteomes" id="UP000829494"/>
    </source>
</evidence>
<evidence type="ECO:0000313" key="1">
    <source>
        <dbReference type="EMBL" id="UNZ07002.1"/>
    </source>
</evidence>
<proteinExistence type="predicted"/>
<dbReference type="EMBL" id="CP094298">
    <property type="protein sequence ID" value="UNZ07002.1"/>
    <property type="molecule type" value="Genomic_DNA"/>
</dbReference>
<dbReference type="Proteomes" id="UP000829494">
    <property type="component" value="Chromosome"/>
</dbReference>
<organism evidence="1 2">
    <name type="scientific">Streptomyces rimosus subsp. rimosus</name>
    <dbReference type="NCBI Taxonomy" id="132474"/>
    <lineage>
        <taxon>Bacteria</taxon>
        <taxon>Bacillati</taxon>
        <taxon>Actinomycetota</taxon>
        <taxon>Actinomycetes</taxon>
        <taxon>Kitasatosporales</taxon>
        <taxon>Streptomycetaceae</taxon>
        <taxon>Streptomyces</taxon>
    </lineage>
</organism>
<accession>A0ABY3ZC54</accession>
<name>A0ABY3ZC54_STRRM</name>
<sequence>MTEPVHVGLPTAEPAPVAECDVCGALARERVAARRSGNLSRISDINVEMRSHRAAGR</sequence>